<dbReference type="SUPFAM" id="SSF141322">
    <property type="entry name" value="NfeD domain-like"/>
    <property type="match status" value="1"/>
</dbReference>
<keyword evidence="3 5" id="KW-1133">Transmembrane helix</keyword>
<evidence type="ECO:0000313" key="7">
    <source>
        <dbReference type="EMBL" id="MCW7754986.1"/>
    </source>
</evidence>
<evidence type="ECO:0000256" key="2">
    <source>
        <dbReference type="ARBA" id="ARBA00022692"/>
    </source>
</evidence>
<reference evidence="7 8" key="1">
    <citation type="submission" date="2022-11" db="EMBL/GenBank/DDBJ databases">
        <title>Desulfobotulus tamanensis H1 sp. nov. - anaerobic, alkaliphilic, sulphate reducing bacterium isolated from terrestrial mud volcano.</title>
        <authorList>
            <person name="Frolova A."/>
            <person name="Merkel A.Y."/>
            <person name="Slobodkin A.I."/>
        </authorList>
    </citation>
    <scope>NUCLEOTIDE SEQUENCE [LARGE SCALE GENOMIC DNA]</scope>
    <source>
        <strain evidence="7 8">H1</strain>
    </source>
</reference>
<evidence type="ECO:0000256" key="3">
    <source>
        <dbReference type="ARBA" id="ARBA00022989"/>
    </source>
</evidence>
<feature type="domain" description="NfeD-like C-terminal" evidence="6">
    <location>
        <begin position="87"/>
        <end position="145"/>
    </location>
</feature>
<comment type="subcellular location">
    <subcellularLocation>
        <location evidence="1">Membrane</location>
        <topology evidence="1">Multi-pass membrane protein</topology>
    </subcellularLocation>
</comment>
<keyword evidence="8" id="KW-1185">Reference proteome</keyword>
<sequence length="151" mass="16189">MALFEPWHVWIVLGIALVAGEMFTLGFFLACFGLGAFAAAFFSFLGMGLVFQIFIFSVMTFFCVFAVRPFLLRFSSGNSRKIQTGVAALVGKTAVVLEAFGGPESHGKVKTGGDVWRARSKDGSFFSEGDLVVIESVSGVTLEVRAVPTTA</sequence>
<gene>
    <name evidence="7" type="ORF">OOT00_13420</name>
</gene>
<dbReference type="RefSeq" id="WP_265425898.1">
    <property type="nucleotide sequence ID" value="NZ_JAPFPW010000019.1"/>
</dbReference>
<organism evidence="7 8">
    <name type="scientific">Desulfobotulus pelophilus</name>
    <dbReference type="NCBI Taxonomy" id="2823377"/>
    <lineage>
        <taxon>Bacteria</taxon>
        <taxon>Pseudomonadati</taxon>
        <taxon>Thermodesulfobacteriota</taxon>
        <taxon>Desulfobacteria</taxon>
        <taxon>Desulfobacterales</taxon>
        <taxon>Desulfobacteraceae</taxon>
        <taxon>Desulfobotulus</taxon>
    </lineage>
</organism>
<evidence type="ECO:0000259" key="6">
    <source>
        <dbReference type="Pfam" id="PF01957"/>
    </source>
</evidence>
<proteinExistence type="predicted"/>
<feature type="transmembrane region" description="Helical" evidence="5">
    <location>
        <begin position="51"/>
        <end position="71"/>
    </location>
</feature>
<dbReference type="PANTHER" id="PTHR33507:SF3">
    <property type="entry name" value="INNER MEMBRANE PROTEIN YBBJ"/>
    <property type="match status" value="1"/>
</dbReference>
<protein>
    <submittedName>
        <fullName evidence="7">NfeD family protein</fullName>
    </submittedName>
</protein>
<dbReference type="Pfam" id="PF01957">
    <property type="entry name" value="NfeD"/>
    <property type="match status" value="1"/>
</dbReference>
<evidence type="ECO:0000256" key="4">
    <source>
        <dbReference type="ARBA" id="ARBA00023136"/>
    </source>
</evidence>
<keyword evidence="2 5" id="KW-0812">Transmembrane</keyword>
<dbReference type="InterPro" id="IPR012340">
    <property type="entry name" value="NA-bd_OB-fold"/>
</dbReference>
<dbReference type="InterPro" id="IPR052165">
    <property type="entry name" value="Membrane_assoc_protease"/>
</dbReference>
<name>A0ABT3NBZ8_9BACT</name>
<dbReference type="Gene3D" id="2.40.50.140">
    <property type="entry name" value="Nucleic acid-binding proteins"/>
    <property type="match status" value="1"/>
</dbReference>
<feature type="transmembrane region" description="Helical" evidence="5">
    <location>
        <begin position="12"/>
        <end position="45"/>
    </location>
</feature>
<comment type="caution">
    <text evidence="7">The sequence shown here is derived from an EMBL/GenBank/DDBJ whole genome shotgun (WGS) entry which is preliminary data.</text>
</comment>
<evidence type="ECO:0000256" key="1">
    <source>
        <dbReference type="ARBA" id="ARBA00004141"/>
    </source>
</evidence>
<dbReference type="InterPro" id="IPR002810">
    <property type="entry name" value="NfeD-like_C"/>
</dbReference>
<keyword evidence="4 5" id="KW-0472">Membrane</keyword>
<accession>A0ABT3NBZ8</accession>
<dbReference type="Proteomes" id="UP001209681">
    <property type="component" value="Unassembled WGS sequence"/>
</dbReference>
<evidence type="ECO:0000256" key="5">
    <source>
        <dbReference type="SAM" id="Phobius"/>
    </source>
</evidence>
<dbReference type="PANTHER" id="PTHR33507">
    <property type="entry name" value="INNER MEMBRANE PROTEIN YBBJ"/>
    <property type="match status" value="1"/>
</dbReference>
<evidence type="ECO:0000313" key="8">
    <source>
        <dbReference type="Proteomes" id="UP001209681"/>
    </source>
</evidence>
<dbReference type="EMBL" id="JAPFPW010000019">
    <property type="protein sequence ID" value="MCW7754986.1"/>
    <property type="molecule type" value="Genomic_DNA"/>
</dbReference>